<accession>A0A6A5NPZ1</accession>
<feature type="compositionally biased region" description="Low complexity" evidence="1">
    <location>
        <begin position="459"/>
        <end position="470"/>
    </location>
</feature>
<evidence type="ECO:0000313" key="2">
    <source>
        <dbReference type="EMBL" id="KAE9593164.1"/>
    </source>
</evidence>
<dbReference type="PANTHER" id="PTHR46519">
    <property type="entry name" value="RING/U-BOX SUPERFAMILY PROTEIN"/>
    <property type="match status" value="1"/>
</dbReference>
<comment type="caution">
    <text evidence="2">The sequence shown here is derived from an EMBL/GenBank/DDBJ whole genome shotgun (WGS) entry which is preliminary data.</text>
</comment>
<name>A0A6A5NPZ1_LUPAL</name>
<feature type="region of interest" description="Disordered" evidence="1">
    <location>
        <begin position="459"/>
        <end position="484"/>
    </location>
</feature>
<keyword evidence="3" id="KW-1185">Reference proteome</keyword>
<proteinExistence type="predicted"/>
<dbReference type="InterPro" id="IPR001841">
    <property type="entry name" value="Znf_RING"/>
</dbReference>
<dbReference type="CDD" id="cd16647">
    <property type="entry name" value="mRING-HC-C3HC5_NEU1"/>
    <property type="match status" value="1"/>
</dbReference>
<gene>
    <name evidence="2" type="ORF">Lalb_Chr19g0136861</name>
</gene>
<evidence type="ECO:0000313" key="3">
    <source>
        <dbReference type="Proteomes" id="UP000447434"/>
    </source>
</evidence>
<feature type="region of interest" description="Disordered" evidence="1">
    <location>
        <begin position="17"/>
        <end position="36"/>
    </location>
</feature>
<dbReference type="SUPFAM" id="SSF57850">
    <property type="entry name" value="RING/U-box"/>
    <property type="match status" value="1"/>
</dbReference>
<feature type="compositionally biased region" description="Polar residues" evidence="1">
    <location>
        <begin position="471"/>
        <end position="484"/>
    </location>
</feature>
<dbReference type="Proteomes" id="UP000447434">
    <property type="component" value="Chromosome 19"/>
</dbReference>
<dbReference type="Pfam" id="PF13920">
    <property type="entry name" value="zf-C3HC4_3"/>
    <property type="match status" value="1"/>
</dbReference>
<dbReference type="OrthoDB" id="6078042at2759"/>
<dbReference type="EMBL" id="WOCE01000019">
    <property type="protein sequence ID" value="KAE9593164.1"/>
    <property type="molecule type" value="Genomic_DNA"/>
</dbReference>
<dbReference type="PANTHER" id="PTHR46519:SF3">
    <property type="entry name" value="RING_U-BOX SUPERFAMILY PROTEIN"/>
    <property type="match status" value="1"/>
</dbReference>
<dbReference type="PROSITE" id="PS50089">
    <property type="entry name" value="ZF_RING_2"/>
    <property type="match status" value="1"/>
</dbReference>
<protein>
    <submittedName>
        <fullName evidence="2">Putative transcription factor C2H2 family</fullName>
    </submittedName>
</protein>
<feature type="region of interest" description="Disordered" evidence="1">
    <location>
        <begin position="776"/>
        <end position="809"/>
    </location>
</feature>
<dbReference type="InterPro" id="IPR013083">
    <property type="entry name" value="Znf_RING/FYVE/PHD"/>
</dbReference>
<dbReference type="Gene3D" id="3.30.40.10">
    <property type="entry name" value="Zinc/RING finger domain, C3HC4 (zinc finger)"/>
    <property type="match status" value="1"/>
</dbReference>
<reference evidence="3" key="1">
    <citation type="journal article" date="2020" name="Nat. Commun.">
        <title>Genome sequence of the cluster root forming white lupin.</title>
        <authorList>
            <person name="Hufnagel B."/>
            <person name="Marques A."/>
            <person name="Soriano A."/>
            <person name="Marques L."/>
            <person name="Divol F."/>
            <person name="Doumas P."/>
            <person name="Sallet E."/>
            <person name="Mancinotti D."/>
            <person name="Carrere S."/>
            <person name="Marande W."/>
            <person name="Arribat S."/>
            <person name="Keller J."/>
            <person name="Huneau C."/>
            <person name="Blein T."/>
            <person name="Aime D."/>
            <person name="Laguerre M."/>
            <person name="Taylor J."/>
            <person name="Schubert V."/>
            <person name="Nelson M."/>
            <person name="Geu-Flores F."/>
            <person name="Crespi M."/>
            <person name="Gallardo-Guerrero K."/>
            <person name="Delaux P.-M."/>
            <person name="Salse J."/>
            <person name="Berges H."/>
            <person name="Guyot R."/>
            <person name="Gouzy J."/>
            <person name="Peret B."/>
        </authorList>
    </citation>
    <scope>NUCLEOTIDE SEQUENCE [LARGE SCALE GENOMIC DNA]</scope>
    <source>
        <strain evidence="3">cv. Amiga</strain>
    </source>
</reference>
<organism evidence="2 3">
    <name type="scientific">Lupinus albus</name>
    <name type="common">White lupine</name>
    <name type="synonym">Lupinus termis</name>
    <dbReference type="NCBI Taxonomy" id="3870"/>
    <lineage>
        <taxon>Eukaryota</taxon>
        <taxon>Viridiplantae</taxon>
        <taxon>Streptophyta</taxon>
        <taxon>Embryophyta</taxon>
        <taxon>Tracheophyta</taxon>
        <taxon>Spermatophyta</taxon>
        <taxon>Magnoliopsida</taxon>
        <taxon>eudicotyledons</taxon>
        <taxon>Gunneridae</taxon>
        <taxon>Pentapetalae</taxon>
        <taxon>rosids</taxon>
        <taxon>fabids</taxon>
        <taxon>Fabales</taxon>
        <taxon>Fabaceae</taxon>
        <taxon>Papilionoideae</taxon>
        <taxon>50 kb inversion clade</taxon>
        <taxon>genistoids sensu lato</taxon>
        <taxon>core genistoids</taxon>
        <taxon>Genisteae</taxon>
        <taxon>Lupinus</taxon>
    </lineage>
</organism>
<dbReference type="AlphaFoldDB" id="A0A6A5NPZ1"/>
<sequence length="1093" mass="123964">MAIASLHNVSVLDSSFLRESHSQSSRRRGDGRRGSTRASSLLRMWREIEDEHVARQFQGRPGEVLLEQRSDGLINDLSHVDMPHSHVSGQSHLLEEAVLAVNESEIWAQSQSQNVPHGDQEDLSNSSCENFYDLGEIERERVRQIFREWMDSAAREHGLNISRRNNSPRGEWLGQTEQERVRIIREWVQMSSQQSDGSSGDNREEQSAEIDTQIERVRDGFVLNQSEGQIEHTRRGIRKLRGRQVMLDMLKKSERERQREIQELLDRQSVSHFPHRNRIQALLRGRFLRNDRCGNIMRSTSIAQSELGLLRLRHSVSGLREGFFSRKDNTDCKQARNNLFDTPSNTDTDFNTNEQTGASSSHMVPTVHSEPNYRGSNGIHISSDRNCLQGVTCENLDTQDSTLHTKDQLQCTQIDSLDSQSSPCVVVKRRVSTGQNVDVNRKGLFSRKYYTDCNQQTNNLSNTLSNSDTDFNTSEPTGASTSHLVPTVHSEHDYRGSDGLHISGDRNCLPGVTFENLDTQDSTLHAKDQLQYMQIDSLDSQPSPCVVVEGRDNTRQNVDVNREGFLSRKDNTDCNQTTNNLPVTLSNADTDFNTIEQTGASSSRLVTTVHSEPNFSGSEGLHIAGDQNCLQGVTLENLDTEVSTLHAEDQLQWMRIDSLDSQPSPCVVVEKRDNTGQNVDVMPTMATFDELTQESLQIEDLENSDLQEFYEAYNEQSELGDIINGENNHMEGNIVDDMNWSESNALQGDQLEEVIGNEGSDWHQSNAYWRNSIEENVDDNQLSSTASEWRENSFGNEDEDNSRLPEAPEVWQEDGGFQEAVENWFGGPSDHESAPVRRIPELYFPDDDNVYSVELRELLSRRSVSNLLHSSFRESLDQLIQSYVERQGNALDELELQETTLSSASVEEELEQQSRDQIVGEEGIVSSPLDLPSLPIPPPLPLWDRHPHRDNWSQNDVNNQGLGMDWEVINDLKLDMARMQQRMNTMQKMLETCIDMQLELQRSIRQEVSAALNRSAGSSGTNDFETQYDESKWECVRKGLCCICCESNIDSLLYRCGHMCTCSNCANDLLESRRKCPMCQAPVVEVIRTYSLL</sequence>
<feature type="compositionally biased region" description="Basic and acidic residues" evidence="1">
    <location>
        <begin position="17"/>
        <end position="33"/>
    </location>
</feature>
<evidence type="ECO:0000256" key="1">
    <source>
        <dbReference type="SAM" id="MobiDB-lite"/>
    </source>
</evidence>